<sequence>MDTPPFPRLRLPALPPPPPWLLAELRNRVVLLLNHVLQQEPEAQQRLRRQAGKCITVRAPALLPPGWAAGAEGEALTLQVTSAGLLAEAAPGQAADLTLSLQADSATALAQRLLAGQRPPVAIAGDVQLAAEVAWLIDHVRWDVEEDLARLVGDAAAHTLAGWARALAEALRTHVLPRARTLAGRAAAWRGAAKEERAAGDGAAA</sequence>
<comment type="caution">
    <text evidence="1">The sequence shown here is derived from an EMBL/GenBank/DDBJ whole genome shotgun (WGS) entry which is preliminary data.</text>
</comment>
<dbReference type="EMBL" id="VJND01000002">
    <property type="protein sequence ID" value="TSE26864.1"/>
    <property type="molecule type" value="Genomic_DNA"/>
</dbReference>
<keyword evidence="2" id="KW-1185">Reference proteome</keyword>
<dbReference type="Proteomes" id="UP000320225">
    <property type="component" value="Unassembled WGS sequence"/>
</dbReference>
<protein>
    <recommendedName>
        <fullName evidence="3">Ubiquinone biosynthesis protein UbiJ</fullName>
    </recommendedName>
</protein>
<reference evidence="1 2" key="1">
    <citation type="submission" date="2019-07" db="EMBL/GenBank/DDBJ databases">
        <title>Tepidimonas sediminis YIM 72259 draft genome.</title>
        <authorList>
            <person name="Da Costa M.S."/>
            <person name="Froufe H.J.C."/>
            <person name="Egas C."/>
            <person name="Albuquerque L."/>
        </authorList>
    </citation>
    <scope>NUCLEOTIDE SEQUENCE [LARGE SCALE GENOMIC DNA]</scope>
    <source>
        <strain evidence="1 2">YIM 72259</strain>
    </source>
</reference>
<proteinExistence type="predicted"/>
<evidence type="ECO:0008006" key="3">
    <source>
        <dbReference type="Google" id="ProtNLM"/>
    </source>
</evidence>
<accession>A0A554WTL0</accession>
<name>A0A554WTL0_9BURK</name>
<evidence type="ECO:0000313" key="1">
    <source>
        <dbReference type="EMBL" id="TSE26864.1"/>
    </source>
</evidence>
<gene>
    <name evidence="1" type="ORF">Tsedi_00573</name>
</gene>
<organism evidence="1 2">
    <name type="scientific">Tepidimonas sediminis</name>
    <dbReference type="NCBI Taxonomy" id="2588941"/>
    <lineage>
        <taxon>Bacteria</taxon>
        <taxon>Pseudomonadati</taxon>
        <taxon>Pseudomonadota</taxon>
        <taxon>Betaproteobacteria</taxon>
        <taxon>Burkholderiales</taxon>
        <taxon>Tepidimonas</taxon>
    </lineage>
</organism>
<dbReference type="RefSeq" id="WP_185970560.1">
    <property type="nucleotide sequence ID" value="NZ_VJND01000002.1"/>
</dbReference>
<dbReference type="AlphaFoldDB" id="A0A554WTL0"/>
<evidence type="ECO:0000313" key="2">
    <source>
        <dbReference type="Proteomes" id="UP000320225"/>
    </source>
</evidence>